<evidence type="ECO:0000313" key="2">
    <source>
        <dbReference type="EMBL" id="MBB3154699.1"/>
    </source>
</evidence>
<evidence type="ECO:0000313" key="3">
    <source>
        <dbReference type="Proteomes" id="UP000518605"/>
    </source>
</evidence>
<feature type="region of interest" description="Disordered" evidence="1">
    <location>
        <begin position="1"/>
        <end position="31"/>
    </location>
</feature>
<protein>
    <recommendedName>
        <fullName evidence="4">2-keto-3-deoxygluconate kinase</fullName>
    </recommendedName>
</protein>
<feature type="compositionally biased region" description="Basic residues" evidence="1">
    <location>
        <begin position="8"/>
        <end position="25"/>
    </location>
</feature>
<dbReference type="AlphaFoldDB" id="A0A7W5CD85"/>
<dbReference type="EMBL" id="JACHXW010000018">
    <property type="protein sequence ID" value="MBB3154699.1"/>
    <property type="molecule type" value="Genomic_DNA"/>
</dbReference>
<evidence type="ECO:0008006" key="4">
    <source>
        <dbReference type="Google" id="ProtNLM"/>
    </source>
</evidence>
<gene>
    <name evidence="2" type="ORF">FHS16_004781</name>
</gene>
<accession>A0A7W5CD85</accession>
<dbReference type="Proteomes" id="UP000518605">
    <property type="component" value="Unassembled WGS sequence"/>
</dbReference>
<sequence length="120" mass="13650">MKHDERHDHRKQGRHHEGHGGKGQKHAGAQTFRRGRALEFLQRLDVKRTTLIQQLEQPELKAIHQVIAGELKAIEMVRNEFIDLFGLHDENVIAGTEFEENHSSAAPLQGESETENGESE</sequence>
<name>A0A7W5CD85_9BACL</name>
<comment type="caution">
    <text evidence="2">The sequence shown here is derived from an EMBL/GenBank/DDBJ whole genome shotgun (WGS) entry which is preliminary data.</text>
</comment>
<keyword evidence="3" id="KW-1185">Reference proteome</keyword>
<organism evidence="2 3">
    <name type="scientific">Paenibacillus endophyticus</name>
    <dbReference type="NCBI Taxonomy" id="1294268"/>
    <lineage>
        <taxon>Bacteria</taxon>
        <taxon>Bacillati</taxon>
        <taxon>Bacillota</taxon>
        <taxon>Bacilli</taxon>
        <taxon>Bacillales</taxon>
        <taxon>Paenibacillaceae</taxon>
        <taxon>Paenibacillus</taxon>
    </lineage>
</organism>
<evidence type="ECO:0000256" key="1">
    <source>
        <dbReference type="SAM" id="MobiDB-lite"/>
    </source>
</evidence>
<dbReference type="RefSeq" id="WP_183568618.1">
    <property type="nucleotide sequence ID" value="NZ_CBCSLB010000018.1"/>
</dbReference>
<reference evidence="2 3" key="1">
    <citation type="submission" date="2020-08" db="EMBL/GenBank/DDBJ databases">
        <title>Genomic Encyclopedia of Type Strains, Phase III (KMG-III): the genomes of soil and plant-associated and newly described type strains.</title>
        <authorList>
            <person name="Whitman W."/>
        </authorList>
    </citation>
    <scope>NUCLEOTIDE SEQUENCE [LARGE SCALE GENOMIC DNA]</scope>
    <source>
        <strain evidence="2 3">CECT 8234</strain>
    </source>
</reference>
<proteinExistence type="predicted"/>
<feature type="region of interest" description="Disordered" evidence="1">
    <location>
        <begin position="96"/>
        <end position="120"/>
    </location>
</feature>